<gene>
    <name evidence="1" type="ORF">JG688_00016819</name>
</gene>
<dbReference type="PANTHER" id="PTHR13068">
    <property type="entry name" value="CGI-12 PROTEIN-RELATED"/>
    <property type="match status" value="1"/>
</dbReference>
<dbReference type="EMBL" id="JAENGY010002229">
    <property type="protein sequence ID" value="KAG6944955.1"/>
    <property type="molecule type" value="Genomic_DNA"/>
</dbReference>
<dbReference type="Pfam" id="PF02536">
    <property type="entry name" value="mTERF"/>
    <property type="match status" value="2"/>
</dbReference>
<keyword evidence="2" id="KW-1185">Reference proteome</keyword>
<evidence type="ECO:0000313" key="2">
    <source>
        <dbReference type="Proteomes" id="UP000709295"/>
    </source>
</evidence>
<dbReference type="PANTHER" id="PTHR13068:SF151">
    <property type="entry name" value="TRANSCRIPTION TERMINATION FACTOR MTERF9, CHLOROPLASTIC"/>
    <property type="match status" value="1"/>
</dbReference>
<proteinExistence type="predicted"/>
<dbReference type="GO" id="GO:0003676">
    <property type="term" value="F:nucleic acid binding"/>
    <property type="evidence" value="ECO:0007669"/>
    <property type="project" value="InterPro"/>
</dbReference>
<name>A0A8J5LVW6_9STRA</name>
<accession>A0A8J5LVW6</accession>
<sequence>MPIVGYSTRKPIVSMRLAMLRLQRCPRPLLTLARSFAAAPAKPVDDAVAARRQQSIYYARFTRKYPTQLGPLPMEAVDRTARYLTSRGLNQTQALRAISRHIMITCYSQKMMESKIEWLSNLGLSHDKINDILARHPIILGCSFEKLESLVQWYISHGVPEKKVGRMPYLFNVFPEVAAFSMAKLDKKVDFFKELGCDDGQIARILTMAPRVLGYSVEKLQVNVNYLEEMGVPSEHIPAITARVPQFLGLTTDRIKETVDAMDEMFGAGAGGHALIRNSRIVMHNVSGIRRAYSYLLSVGFTKERLKQCTRFVMRSESRILRPRVKFLKAKGVDVVSAASWILMPEGRFIEKYSDYAAYLTQYMARLKKKQL</sequence>
<dbReference type="Proteomes" id="UP000709295">
    <property type="component" value="Unassembled WGS sequence"/>
</dbReference>
<comment type="caution">
    <text evidence="1">The sequence shown here is derived from an EMBL/GenBank/DDBJ whole genome shotgun (WGS) entry which is preliminary data.</text>
</comment>
<dbReference type="AlphaFoldDB" id="A0A8J5LVW6"/>
<reference evidence="1" key="1">
    <citation type="submission" date="2021-01" db="EMBL/GenBank/DDBJ databases">
        <title>Phytophthora aleatoria, a newly-described species from Pinus radiata is distinct from Phytophthora cactorum isolates based on comparative genomics.</title>
        <authorList>
            <person name="Mcdougal R."/>
            <person name="Panda P."/>
            <person name="Williams N."/>
            <person name="Studholme D.J."/>
        </authorList>
    </citation>
    <scope>NUCLEOTIDE SEQUENCE</scope>
    <source>
        <strain evidence="1">NZFS 4037</strain>
    </source>
</reference>
<organism evidence="1 2">
    <name type="scientific">Phytophthora aleatoria</name>
    <dbReference type="NCBI Taxonomy" id="2496075"/>
    <lineage>
        <taxon>Eukaryota</taxon>
        <taxon>Sar</taxon>
        <taxon>Stramenopiles</taxon>
        <taxon>Oomycota</taxon>
        <taxon>Peronosporomycetes</taxon>
        <taxon>Peronosporales</taxon>
        <taxon>Peronosporaceae</taxon>
        <taxon>Phytophthora</taxon>
    </lineage>
</organism>
<protein>
    <submittedName>
        <fullName evidence="1">Uncharacterized protein</fullName>
    </submittedName>
</protein>
<evidence type="ECO:0000313" key="1">
    <source>
        <dbReference type="EMBL" id="KAG6944955.1"/>
    </source>
</evidence>
<dbReference type="InterPro" id="IPR003690">
    <property type="entry name" value="MTERF"/>
</dbReference>
<dbReference type="SMART" id="SM00733">
    <property type="entry name" value="Mterf"/>
    <property type="match status" value="7"/>
</dbReference>